<dbReference type="AlphaFoldDB" id="A0A9Y2JWU6"/>
<keyword evidence="3" id="KW-1185">Reference proteome</keyword>
<evidence type="ECO:0000313" key="2">
    <source>
        <dbReference type="EMBL" id="WIY05091.1"/>
    </source>
</evidence>
<dbReference type="Pfam" id="PF12728">
    <property type="entry name" value="HTH_17"/>
    <property type="match status" value="1"/>
</dbReference>
<dbReference type="InterPro" id="IPR041657">
    <property type="entry name" value="HTH_17"/>
</dbReference>
<protein>
    <submittedName>
        <fullName evidence="2">Helix-turn-helix domain-containing protein</fullName>
    </submittedName>
</protein>
<dbReference type="NCBIfam" id="TIGR01764">
    <property type="entry name" value="excise"/>
    <property type="match status" value="1"/>
</dbReference>
<sequence length="101" mass="10838">MATANELTQLAATLAKLAESLATSEDEPPPAPVRQMPERVLLTVEEAAERLGIGRTLAFRLVKTGQLESVQISRLRRVPASAVREFAERLVTDAAAQNSAA</sequence>
<dbReference type="GO" id="GO:0003677">
    <property type="term" value="F:DNA binding"/>
    <property type="evidence" value="ECO:0007669"/>
    <property type="project" value="InterPro"/>
</dbReference>
<name>A0A9Y2JWU6_9PSEU</name>
<organism evidence="2 3">
    <name type="scientific">Amycolatopsis mongoliensis</name>
    <dbReference type="NCBI Taxonomy" id="715475"/>
    <lineage>
        <taxon>Bacteria</taxon>
        <taxon>Bacillati</taxon>
        <taxon>Actinomycetota</taxon>
        <taxon>Actinomycetes</taxon>
        <taxon>Pseudonocardiales</taxon>
        <taxon>Pseudonocardiaceae</taxon>
        <taxon>Amycolatopsis</taxon>
    </lineage>
</organism>
<dbReference type="RefSeq" id="WP_286001394.1">
    <property type="nucleotide sequence ID" value="NZ_CP127295.1"/>
</dbReference>
<feature type="domain" description="Helix-turn-helix" evidence="1">
    <location>
        <begin position="41"/>
        <end position="89"/>
    </location>
</feature>
<dbReference type="EMBL" id="CP127295">
    <property type="protein sequence ID" value="WIY05091.1"/>
    <property type="molecule type" value="Genomic_DNA"/>
</dbReference>
<evidence type="ECO:0000313" key="3">
    <source>
        <dbReference type="Proteomes" id="UP001239397"/>
    </source>
</evidence>
<gene>
    <name evidence="2" type="ORF">QRX60_15075</name>
</gene>
<dbReference type="KEGG" id="amog:QRX60_15075"/>
<dbReference type="InterPro" id="IPR010093">
    <property type="entry name" value="SinI_DNA-bd"/>
</dbReference>
<reference evidence="2 3" key="1">
    <citation type="submission" date="2023-06" db="EMBL/GenBank/DDBJ databases">
        <authorList>
            <person name="Oyuntsetseg B."/>
            <person name="Kim S.B."/>
        </authorList>
    </citation>
    <scope>NUCLEOTIDE SEQUENCE [LARGE SCALE GENOMIC DNA]</scope>
    <source>
        <strain evidence="2 3">4-36</strain>
    </source>
</reference>
<proteinExistence type="predicted"/>
<evidence type="ECO:0000259" key="1">
    <source>
        <dbReference type="Pfam" id="PF12728"/>
    </source>
</evidence>
<accession>A0A9Y2JWU6</accession>
<dbReference type="Proteomes" id="UP001239397">
    <property type="component" value="Chromosome"/>
</dbReference>